<protein>
    <submittedName>
        <fullName evidence="1">Uncharacterized protein</fullName>
    </submittedName>
</protein>
<dbReference type="AlphaFoldDB" id="A0A1B0A450"/>
<dbReference type="EnsemblMetazoa" id="GPAI033936-RA">
    <property type="protein sequence ID" value="GPAI033936-PA"/>
    <property type="gene ID" value="GPAI033936"/>
</dbReference>
<reference evidence="2" key="1">
    <citation type="submission" date="2014-03" db="EMBL/GenBank/DDBJ databases">
        <authorList>
            <person name="Aksoy S."/>
            <person name="Warren W."/>
            <person name="Wilson R.K."/>
        </authorList>
    </citation>
    <scope>NUCLEOTIDE SEQUENCE [LARGE SCALE GENOMIC DNA]</scope>
    <source>
        <strain evidence="2">IAEA</strain>
    </source>
</reference>
<name>A0A1B0A450_GLOPL</name>
<dbReference type="VEuPathDB" id="VectorBase:GPAI033936"/>
<organism evidence="1 2">
    <name type="scientific">Glossina pallidipes</name>
    <name type="common">Tsetse fly</name>
    <dbReference type="NCBI Taxonomy" id="7398"/>
    <lineage>
        <taxon>Eukaryota</taxon>
        <taxon>Metazoa</taxon>
        <taxon>Ecdysozoa</taxon>
        <taxon>Arthropoda</taxon>
        <taxon>Hexapoda</taxon>
        <taxon>Insecta</taxon>
        <taxon>Pterygota</taxon>
        <taxon>Neoptera</taxon>
        <taxon>Endopterygota</taxon>
        <taxon>Diptera</taxon>
        <taxon>Brachycera</taxon>
        <taxon>Muscomorpha</taxon>
        <taxon>Hippoboscoidea</taxon>
        <taxon>Glossinidae</taxon>
        <taxon>Glossina</taxon>
    </lineage>
</organism>
<evidence type="ECO:0000313" key="1">
    <source>
        <dbReference type="EnsemblMetazoa" id="GPAI033936-PA"/>
    </source>
</evidence>
<dbReference type="Proteomes" id="UP000092445">
    <property type="component" value="Unassembled WGS sequence"/>
</dbReference>
<evidence type="ECO:0000313" key="2">
    <source>
        <dbReference type="Proteomes" id="UP000092445"/>
    </source>
</evidence>
<proteinExistence type="predicted"/>
<accession>A0A1B0A450</accession>
<keyword evidence="2" id="KW-1185">Reference proteome</keyword>
<reference evidence="1" key="2">
    <citation type="submission" date="2020-05" db="UniProtKB">
        <authorList>
            <consortium name="EnsemblMetazoa"/>
        </authorList>
    </citation>
    <scope>IDENTIFICATION</scope>
    <source>
        <strain evidence="1">IAEA</strain>
    </source>
</reference>
<sequence length="129" mass="14869">MINYINSFTESKPHYCQDNTRDRFKDTVVIVKSVDNLELSYGLRFAISNHLNKLLYPPTNVEVCSSTGLSHTAGFPSGLNEIEKFAREKKNFECERKLDERPRETIIYSVSFGHLPHICTLDKNLHTFS</sequence>